<name>A0AAQ3XCY4_PASNO</name>
<proteinExistence type="predicted"/>
<keyword evidence="2" id="KW-1185">Reference proteome</keyword>
<dbReference type="Proteomes" id="UP001341281">
    <property type="component" value="Chromosome 09"/>
</dbReference>
<dbReference type="AlphaFoldDB" id="A0AAQ3XCY4"/>
<sequence length="86" mass="9925">MQRVADVPFEFAENPTWEVPEQAFAEEGNFANLGHNGNHDLWVKLYNLSRVFKTDISAVLTVKSGLDPHRLEFHVQSKWLMVIMAR</sequence>
<reference evidence="1 2" key="1">
    <citation type="submission" date="2024-02" db="EMBL/GenBank/DDBJ databases">
        <title>High-quality chromosome-scale genome assembly of Pensacola bahiagrass (Paspalum notatum Flugge var. saurae).</title>
        <authorList>
            <person name="Vega J.M."/>
            <person name="Podio M."/>
            <person name="Orjuela J."/>
            <person name="Siena L.A."/>
            <person name="Pessino S.C."/>
            <person name="Combes M.C."/>
            <person name="Mariac C."/>
            <person name="Albertini E."/>
            <person name="Pupilli F."/>
            <person name="Ortiz J.P.A."/>
            <person name="Leblanc O."/>
        </authorList>
    </citation>
    <scope>NUCLEOTIDE SEQUENCE [LARGE SCALE GENOMIC DNA]</scope>
    <source>
        <strain evidence="1">R1</strain>
        <tissue evidence="1">Leaf</tissue>
    </source>
</reference>
<gene>
    <name evidence="1" type="ORF">U9M48_041047</name>
</gene>
<dbReference type="EMBL" id="CP144753">
    <property type="protein sequence ID" value="WVZ95256.1"/>
    <property type="molecule type" value="Genomic_DNA"/>
</dbReference>
<accession>A0AAQ3XCY4</accession>
<evidence type="ECO:0000313" key="1">
    <source>
        <dbReference type="EMBL" id="WVZ95256.1"/>
    </source>
</evidence>
<evidence type="ECO:0000313" key="2">
    <source>
        <dbReference type="Proteomes" id="UP001341281"/>
    </source>
</evidence>
<protein>
    <submittedName>
        <fullName evidence="1">Uncharacterized protein</fullName>
    </submittedName>
</protein>
<organism evidence="1 2">
    <name type="scientific">Paspalum notatum var. saurae</name>
    <dbReference type="NCBI Taxonomy" id="547442"/>
    <lineage>
        <taxon>Eukaryota</taxon>
        <taxon>Viridiplantae</taxon>
        <taxon>Streptophyta</taxon>
        <taxon>Embryophyta</taxon>
        <taxon>Tracheophyta</taxon>
        <taxon>Spermatophyta</taxon>
        <taxon>Magnoliopsida</taxon>
        <taxon>Liliopsida</taxon>
        <taxon>Poales</taxon>
        <taxon>Poaceae</taxon>
        <taxon>PACMAD clade</taxon>
        <taxon>Panicoideae</taxon>
        <taxon>Andropogonodae</taxon>
        <taxon>Paspaleae</taxon>
        <taxon>Paspalinae</taxon>
        <taxon>Paspalum</taxon>
    </lineage>
</organism>